<sequence length="119" mass="13288">MLITAYGDPSQFEALHYFLSATRAVVPDFEGPAEDEPFLEFQVADPDVLRQRLIDAGLRDVTVDTTQKERVEVRSGRQFWDWTLGGNPIPGLLVADLTERQRADIIGVGTKETRVDGGR</sequence>
<reference evidence="1 2" key="1">
    <citation type="submission" date="2018-04" db="EMBL/GenBank/DDBJ databases">
        <title>Genome of Nocardioides gansuensis WSJ-1.</title>
        <authorList>
            <person name="Wu S."/>
            <person name="Wang G."/>
        </authorList>
    </citation>
    <scope>NUCLEOTIDE SEQUENCE [LARGE SCALE GENOMIC DNA]</scope>
    <source>
        <strain evidence="1 2">WSJ-1</strain>
    </source>
</reference>
<dbReference type="Proteomes" id="UP000246018">
    <property type="component" value="Unassembled WGS sequence"/>
</dbReference>
<proteinExistence type="predicted"/>
<accession>A0A2T8F586</accession>
<gene>
    <name evidence="1" type="ORF">DDE18_21065</name>
</gene>
<keyword evidence="2" id="KW-1185">Reference proteome</keyword>
<dbReference type="EMBL" id="QDGZ01000012">
    <property type="protein sequence ID" value="PVG80875.1"/>
    <property type="molecule type" value="Genomic_DNA"/>
</dbReference>
<name>A0A2T8F586_9ACTN</name>
<comment type="caution">
    <text evidence="1">The sequence shown here is derived from an EMBL/GenBank/DDBJ whole genome shotgun (WGS) entry which is preliminary data.</text>
</comment>
<evidence type="ECO:0000313" key="2">
    <source>
        <dbReference type="Proteomes" id="UP000246018"/>
    </source>
</evidence>
<organism evidence="1 2">
    <name type="scientific">Nocardioides gansuensis</name>
    <dbReference type="NCBI Taxonomy" id="2138300"/>
    <lineage>
        <taxon>Bacteria</taxon>
        <taxon>Bacillati</taxon>
        <taxon>Actinomycetota</taxon>
        <taxon>Actinomycetes</taxon>
        <taxon>Propionibacteriales</taxon>
        <taxon>Nocardioidaceae</taxon>
        <taxon>Nocardioides</taxon>
    </lineage>
</organism>
<dbReference type="AlphaFoldDB" id="A0A2T8F586"/>
<evidence type="ECO:0000313" key="1">
    <source>
        <dbReference type="EMBL" id="PVG80875.1"/>
    </source>
</evidence>
<protein>
    <submittedName>
        <fullName evidence="1">Uncharacterized protein</fullName>
    </submittedName>
</protein>